<organism evidence="1 2">
    <name type="scientific">Natrinema ejinorense</name>
    <dbReference type="NCBI Taxonomy" id="373386"/>
    <lineage>
        <taxon>Archaea</taxon>
        <taxon>Methanobacteriati</taxon>
        <taxon>Methanobacteriota</taxon>
        <taxon>Stenosarchaea group</taxon>
        <taxon>Halobacteria</taxon>
        <taxon>Halobacteriales</taxon>
        <taxon>Natrialbaceae</taxon>
        <taxon>Natrinema</taxon>
    </lineage>
</organism>
<dbReference type="InterPro" id="IPR036519">
    <property type="entry name" value="UPF0058_sf"/>
</dbReference>
<reference evidence="1 2" key="1">
    <citation type="submission" date="2017-09" db="EMBL/GenBank/DDBJ databases">
        <title>Genome sequences of Natrinema ejinorence JCM 13890T.</title>
        <authorList>
            <person name="Roh S.W."/>
            <person name="Kim Y.B."/>
            <person name="Kim J.Y."/>
        </authorList>
    </citation>
    <scope>NUCLEOTIDE SEQUENCE [LARGE SCALE GENOMIC DNA]</scope>
    <source>
        <strain evidence="1 2">JCM 13890</strain>
    </source>
</reference>
<dbReference type="SUPFAM" id="SSF140371">
    <property type="entry name" value="Vng1086c-like"/>
    <property type="match status" value="1"/>
</dbReference>
<dbReference type="AlphaFoldDB" id="A0A2A5QUU6"/>
<proteinExistence type="predicted"/>
<evidence type="ECO:0008006" key="3">
    <source>
        <dbReference type="Google" id="ProtNLM"/>
    </source>
</evidence>
<keyword evidence="2" id="KW-1185">Reference proteome</keyword>
<dbReference type="PANTHER" id="PTHR42203:SF2">
    <property type="entry name" value="UPF0058 PROTEIN MJ1205"/>
    <property type="match status" value="1"/>
</dbReference>
<dbReference type="Pfam" id="PF01893">
    <property type="entry name" value="UPF0058"/>
    <property type="match status" value="1"/>
</dbReference>
<dbReference type="RefSeq" id="WP_097379534.1">
    <property type="nucleotide sequence ID" value="NZ_NXNI01000001.1"/>
</dbReference>
<evidence type="ECO:0000313" key="2">
    <source>
        <dbReference type="Proteomes" id="UP000219689"/>
    </source>
</evidence>
<dbReference type="EMBL" id="NXNI01000001">
    <property type="protein sequence ID" value="PCR90584.1"/>
    <property type="molecule type" value="Genomic_DNA"/>
</dbReference>
<dbReference type="Gene3D" id="1.20.1270.110">
    <property type="entry name" value="Uncharacterised protein family UPF0058"/>
    <property type="match status" value="1"/>
</dbReference>
<dbReference type="PANTHER" id="PTHR42203">
    <property type="entry name" value="UPF0058 PROTEIN MJ1205"/>
    <property type="match status" value="1"/>
</dbReference>
<accession>A0A2A5QUU6</accession>
<protein>
    <recommendedName>
        <fullName evidence="3">Metal-binding protein</fullName>
    </recommendedName>
</protein>
<evidence type="ECO:0000313" key="1">
    <source>
        <dbReference type="EMBL" id="PCR90584.1"/>
    </source>
</evidence>
<dbReference type="OrthoDB" id="177623at2157"/>
<comment type="caution">
    <text evidence="1">The sequence shown here is derived from an EMBL/GenBank/DDBJ whole genome shotgun (WGS) entry which is preliminary data.</text>
</comment>
<sequence>MRKQELLHMHALLLEIRSYLEQEDTLSTSAFAAYDAQSVYPTHIHCRKEAHEKAINCLLDDLIYSVQRHSTDQTIVSKMNSRFEKLSPIEVNAVVTEDANSADVCILYPADTTDEQLETIWIRAEEGDYICVEDLQ</sequence>
<gene>
    <name evidence="1" type="ORF">CP557_08700</name>
</gene>
<dbReference type="Proteomes" id="UP000219689">
    <property type="component" value="Unassembled WGS sequence"/>
</dbReference>
<name>A0A2A5QUU6_9EURY</name>
<dbReference type="InterPro" id="IPR002753">
    <property type="entry name" value="UPF0058"/>
</dbReference>